<dbReference type="Gene3D" id="3.40.50.300">
    <property type="entry name" value="P-loop containing nucleotide triphosphate hydrolases"/>
    <property type="match status" value="1"/>
</dbReference>
<protein>
    <submittedName>
        <fullName evidence="7">ADK-domain-containing protein</fullName>
    </submittedName>
</protein>
<keyword evidence="3 4" id="KW-0418">Kinase</keyword>
<name>A0A8H7CK30_9AGAR</name>
<keyword evidence="1 4" id="KW-0808">Transferase</keyword>
<reference evidence="7" key="1">
    <citation type="submission" date="2020-05" db="EMBL/GenBank/DDBJ databases">
        <title>Mycena genomes resolve the evolution of fungal bioluminescence.</title>
        <authorList>
            <person name="Tsai I.J."/>
        </authorList>
    </citation>
    <scope>NUCLEOTIDE SEQUENCE</scope>
    <source>
        <strain evidence="7">CCC161011</strain>
    </source>
</reference>
<dbReference type="OrthoDB" id="439792at2759"/>
<gene>
    <name evidence="7" type="ORF">MVEN_02050100</name>
</gene>
<dbReference type="CDD" id="cd01428">
    <property type="entry name" value="ADK"/>
    <property type="match status" value="1"/>
</dbReference>
<comment type="caution">
    <text evidence="7">The sequence shown here is derived from an EMBL/GenBank/DDBJ whole genome shotgun (WGS) entry which is preliminary data.</text>
</comment>
<proteinExistence type="inferred from homology"/>
<dbReference type="Proteomes" id="UP000620124">
    <property type="component" value="Unassembled WGS sequence"/>
</dbReference>
<dbReference type="PROSITE" id="PS00113">
    <property type="entry name" value="ADENYLATE_KINASE"/>
    <property type="match status" value="1"/>
</dbReference>
<sequence>MRDCVLRAISGRGNDDIQSLGGQYAGVRPACLLLSCSCTPSAAHQRRPLRPPAAVLATPPRPEEPLPFFLNTFRASSEDRADQGKILRLVMFGKPGAGKGTLSARLVKKYDILSISTGDLLRQHIQERTEVGRQAEEIVAQGKLLPDAVMLKVVTSKLDHLRNKHWILDGFPRTVGQGELLDAHLKKQGTPLSLVVNLDVPDDVILSRISDRWVHLPSGRVYNLSYNPPKVDGFDDETGEPLTKRPDDNPEIFARRLTQFYASTKPLLEYYSTAAQKRTRLPRVATPNQHPHQLAFPPAHTLLLKTLSGSTSDEIWVQLDALVRERVPRAEGDPRESRDAQAPQPQRRRPRTSGPRRPAGGFVILLTVHTLDRVTFF</sequence>
<feature type="compositionally biased region" description="Basic and acidic residues" evidence="5">
    <location>
        <begin position="327"/>
        <end position="339"/>
    </location>
</feature>
<dbReference type="Pfam" id="PF05191">
    <property type="entry name" value="ADK_lid"/>
    <property type="match status" value="1"/>
</dbReference>
<evidence type="ECO:0000256" key="5">
    <source>
        <dbReference type="SAM" id="MobiDB-lite"/>
    </source>
</evidence>
<keyword evidence="8" id="KW-1185">Reference proteome</keyword>
<dbReference type="InterPro" id="IPR033690">
    <property type="entry name" value="Adenylat_kinase_CS"/>
</dbReference>
<feature type="region of interest" description="Disordered" evidence="5">
    <location>
        <begin position="327"/>
        <end position="359"/>
    </location>
</feature>
<dbReference type="GO" id="GO:0004017">
    <property type="term" value="F:AMP kinase activity"/>
    <property type="evidence" value="ECO:0007669"/>
    <property type="project" value="InterPro"/>
</dbReference>
<evidence type="ECO:0000313" key="8">
    <source>
        <dbReference type="Proteomes" id="UP000620124"/>
    </source>
</evidence>
<evidence type="ECO:0000256" key="1">
    <source>
        <dbReference type="ARBA" id="ARBA00022679"/>
    </source>
</evidence>
<dbReference type="PANTHER" id="PTHR23359">
    <property type="entry name" value="NUCLEOTIDE KINASE"/>
    <property type="match status" value="1"/>
</dbReference>
<dbReference type="GO" id="GO:0005524">
    <property type="term" value="F:ATP binding"/>
    <property type="evidence" value="ECO:0007669"/>
    <property type="project" value="InterPro"/>
</dbReference>
<dbReference type="HAMAP" id="MF_00235">
    <property type="entry name" value="Adenylate_kinase_Adk"/>
    <property type="match status" value="1"/>
</dbReference>
<evidence type="ECO:0000256" key="2">
    <source>
        <dbReference type="ARBA" id="ARBA00022741"/>
    </source>
</evidence>
<accession>A0A8H7CK30</accession>
<feature type="domain" description="Adenylate kinase active site lid" evidence="6">
    <location>
        <begin position="212"/>
        <end position="247"/>
    </location>
</feature>
<evidence type="ECO:0000256" key="3">
    <source>
        <dbReference type="ARBA" id="ARBA00022777"/>
    </source>
</evidence>
<dbReference type="InterPro" id="IPR006259">
    <property type="entry name" value="Adenyl_kin_sub"/>
</dbReference>
<dbReference type="Pfam" id="PF00406">
    <property type="entry name" value="ADK"/>
    <property type="match status" value="1"/>
</dbReference>
<evidence type="ECO:0000256" key="4">
    <source>
        <dbReference type="RuleBase" id="RU003330"/>
    </source>
</evidence>
<dbReference type="InterPro" id="IPR027417">
    <property type="entry name" value="P-loop_NTPase"/>
</dbReference>
<dbReference type="AlphaFoldDB" id="A0A8H7CK30"/>
<keyword evidence="2" id="KW-0547">Nucleotide-binding</keyword>
<dbReference type="NCBIfam" id="TIGR01351">
    <property type="entry name" value="adk"/>
    <property type="match status" value="1"/>
</dbReference>
<evidence type="ECO:0000313" key="7">
    <source>
        <dbReference type="EMBL" id="KAF7338248.1"/>
    </source>
</evidence>
<organism evidence="7 8">
    <name type="scientific">Mycena venus</name>
    <dbReference type="NCBI Taxonomy" id="2733690"/>
    <lineage>
        <taxon>Eukaryota</taxon>
        <taxon>Fungi</taxon>
        <taxon>Dikarya</taxon>
        <taxon>Basidiomycota</taxon>
        <taxon>Agaricomycotina</taxon>
        <taxon>Agaricomycetes</taxon>
        <taxon>Agaricomycetidae</taxon>
        <taxon>Agaricales</taxon>
        <taxon>Marasmiineae</taxon>
        <taxon>Mycenaceae</taxon>
        <taxon>Mycena</taxon>
    </lineage>
</organism>
<dbReference type="EMBL" id="JACAZI010000021">
    <property type="protein sequence ID" value="KAF7338248.1"/>
    <property type="molecule type" value="Genomic_DNA"/>
</dbReference>
<comment type="similarity">
    <text evidence="4">Belongs to the adenylate kinase family.</text>
</comment>
<dbReference type="InterPro" id="IPR007862">
    <property type="entry name" value="Adenylate_kinase_lid-dom"/>
</dbReference>
<dbReference type="SUPFAM" id="SSF52540">
    <property type="entry name" value="P-loop containing nucleoside triphosphate hydrolases"/>
    <property type="match status" value="1"/>
</dbReference>
<dbReference type="PRINTS" id="PR00094">
    <property type="entry name" value="ADENYLTKNASE"/>
</dbReference>
<evidence type="ECO:0000259" key="6">
    <source>
        <dbReference type="Pfam" id="PF05191"/>
    </source>
</evidence>
<dbReference type="InterPro" id="IPR000850">
    <property type="entry name" value="Adenylat/UMP-CMP_kin"/>
</dbReference>
<dbReference type="FunFam" id="3.40.50.300:FF:000106">
    <property type="entry name" value="Adenylate kinase mitochondrial"/>
    <property type="match status" value="1"/>
</dbReference>